<dbReference type="EMBL" id="CP009508">
    <property type="protein sequence ID" value="AKB35025.1"/>
    <property type="molecule type" value="Genomic_DNA"/>
</dbReference>
<keyword evidence="1" id="KW-0812">Transmembrane</keyword>
<feature type="transmembrane region" description="Helical" evidence="1">
    <location>
        <begin position="6"/>
        <end position="22"/>
    </location>
</feature>
<accession>A0A0E3PK40</accession>
<evidence type="ECO:0000313" key="3">
    <source>
        <dbReference type="Proteomes" id="UP000033123"/>
    </source>
</evidence>
<dbReference type="PATRIC" id="fig|1434118.4.peg.563"/>
<dbReference type="AlphaFoldDB" id="A0A0E3PK40"/>
<evidence type="ECO:0000313" key="2">
    <source>
        <dbReference type="EMBL" id="AKB35025.1"/>
    </source>
</evidence>
<keyword evidence="1" id="KW-1133">Transmembrane helix</keyword>
<dbReference type="KEGG" id="msj:MSSAC_0435"/>
<dbReference type="HOGENOM" id="CLU_3194560_0_0_2"/>
<protein>
    <submittedName>
        <fullName evidence="2">Transcriptional regulator, ArsR family</fullName>
    </submittedName>
</protein>
<proteinExistence type="predicted"/>
<dbReference type="Proteomes" id="UP000033123">
    <property type="component" value="Chromosome"/>
</dbReference>
<name>A0A0E3PK40_9EURY</name>
<gene>
    <name evidence="2" type="ORF">MSSAC_0435</name>
</gene>
<reference evidence="2 3" key="1">
    <citation type="submission" date="2014-07" db="EMBL/GenBank/DDBJ databases">
        <title>Methanogenic archaea and the global carbon cycle.</title>
        <authorList>
            <person name="Henriksen J.R."/>
            <person name="Luke J."/>
            <person name="Reinhart S."/>
            <person name="Benedict M.N."/>
            <person name="Youngblut N.D."/>
            <person name="Metcalf M.E."/>
            <person name="Whitaker R.J."/>
            <person name="Metcalf W.W."/>
        </authorList>
    </citation>
    <scope>NUCLEOTIDE SEQUENCE [LARGE SCALE GENOMIC DNA]</scope>
    <source>
        <strain evidence="2 3">C2J</strain>
    </source>
</reference>
<sequence length="45" mass="5208">MDIGIIFIAVSMILLLAAKFVSRRRWKKINQCLKITESQTINTEN</sequence>
<organism evidence="2 3">
    <name type="scientific">Methanosarcina siciliae C2J</name>
    <dbReference type="NCBI Taxonomy" id="1434118"/>
    <lineage>
        <taxon>Archaea</taxon>
        <taxon>Methanobacteriati</taxon>
        <taxon>Methanobacteriota</taxon>
        <taxon>Stenosarchaea group</taxon>
        <taxon>Methanomicrobia</taxon>
        <taxon>Methanosarcinales</taxon>
        <taxon>Methanosarcinaceae</taxon>
        <taxon>Methanosarcina</taxon>
    </lineage>
</organism>
<keyword evidence="1" id="KW-0472">Membrane</keyword>
<evidence type="ECO:0000256" key="1">
    <source>
        <dbReference type="SAM" id="Phobius"/>
    </source>
</evidence>